<organism evidence="1 2">
    <name type="scientific">Pseudomyxococcus hansupus</name>
    <dbReference type="NCBI Taxonomy" id="1297742"/>
    <lineage>
        <taxon>Bacteria</taxon>
        <taxon>Pseudomonadati</taxon>
        <taxon>Myxococcota</taxon>
        <taxon>Myxococcia</taxon>
        <taxon>Myxococcales</taxon>
        <taxon>Cystobacterineae</taxon>
        <taxon>Myxococcaceae</taxon>
        <taxon>Pseudomyxococcus</taxon>
    </lineage>
</organism>
<dbReference type="Proteomes" id="UP000009026">
    <property type="component" value="Chromosome"/>
</dbReference>
<accession>A0A0H4X4Q5</accession>
<evidence type="ECO:0000313" key="1">
    <source>
        <dbReference type="EMBL" id="AKQ70701.1"/>
    </source>
</evidence>
<protein>
    <submittedName>
        <fullName evidence="1">Uncharacterized protein</fullName>
    </submittedName>
</protein>
<gene>
    <name evidence="1" type="ORF">A176_007613</name>
</gene>
<dbReference type="RefSeq" id="WP_002633666.1">
    <property type="nucleotide sequence ID" value="NZ_CP012109.1"/>
</dbReference>
<proteinExistence type="predicted"/>
<evidence type="ECO:0000313" key="2">
    <source>
        <dbReference type="Proteomes" id="UP000009026"/>
    </source>
</evidence>
<dbReference type="OrthoDB" id="5520862at2"/>
<sequence>MPFFIPFAVGGLVLTALGLGVRKVLAEGSATSPEDARLRDAQERHRQSLAALRADRLRVRDRAASYGALQVRVQQEVLVPFRVLLERLERWGHAREAELFEGEALESLRAVLRESPSRETRRVWPLLGTGVTAPSALEPVLAWLDRGWLDEDTLPVMLDGVPLYEAASARAVLAANAPEDGAQALDEAAALLARTTRFLGVLHTQVSVLEARVAGLHGRASVQLAYLDAASFEEGGPEPRERLARLAILVGRLAVLLRAPVLNSEGRLTPLLPAQAEDDAEPEST</sequence>
<dbReference type="AlphaFoldDB" id="A0A0H4X4Q5"/>
<dbReference type="EMBL" id="CP012109">
    <property type="protein sequence ID" value="AKQ70701.1"/>
    <property type="molecule type" value="Genomic_DNA"/>
</dbReference>
<name>A0A0H4X4Q5_9BACT</name>
<keyword evidence="2" id="KW-1185">Reference proteome</keyword>
<dbReference type="KEGG" id="mym:A176_007613"/>
<reference evidence="1 2" key="1">
    <citation type="journal article" date="2016" name="PLoS ONE">
        <title>Complete Genome Sequence and Comparative Genomics of a Novel Myxobacterium Myxococcus hansupus.</title>
        <authorList>
            <person name="Sharma G."/>
            <person name="Narwani T."/>
            <person name="Subramanian S."/>
        </authorList>
    </citation>
    <scope>NUCLEOTIDE SEQUENCE [LARGE SCALE GENOMIC DNA]</scope>
    <source>
        <strain evidence="2">mixupus</strain>
    </source>
</reference>
<dbReference type="PATRIC" id="fig|1297742.4.peg.7746"/>